<evidence type="ECO:0000313" key="2">
    <source>
        <dbReference type="EMBL" id="KAH7049234.1"/>
    </source>
</evidence>
<sequence>MGNCVQWNPWLAGWLMLNVFSGIIVHTSCCGHENGGEGDLSAAGGDDVALGFGWSDCPSLAVADYSSSGGL</sequence>
<proteinExistence type="predicted"/>
<evidence type="ECO:0008006" key="4">
    <source>
        <dbReference type="Google" id="ProtNLM"/>
    </source>
</evidence>
<dbReference type="Proteomes" id="UP000774617">
    <property type="component" value="Unassembled WGS sequence"/>
</dbReference>
<gene>
    <name evidence="2" type="ORF">B0J12DRAFT_664498</name>
</gene>
<keyword evidence="3" id="KW-1185">Reference proteome</keyword>
<keyword evidence="1" id="KW-0732">Signal</keyword>
<protein>
    <recommendedName>
        <fullName evidence="4">Secreted protein</fullName>
    </recommendedName>
</protein>
<evidence type="ECO:0000313" key="3">
    <source>
        <dbReference type="Proteomes" id="UP000774617"/>
    </source>
</evidence>
<feature type="signal peptide" evidence="1">
    <location>
        <begin position="1"/>
        <end position="30"/>
    </location>
</feature>
<dbReference type="EMBL" id="JAGTJR010000014">
    <property type="protein sequence ID" value="KAH7049234.1"/>
    <property type="molecule type" value="Genomic_DNA"/>
</dbReference>
<name>A0ABQ8GAC2_9PEZI</name>
<accession>A0ABQ8GAC2</accession>
<feature type="chain" id="PRO_5047127136" description="Secreted protein" evidence="1">
    <location>
        <begin position="31"/>
        <end position="71"/>
    </location>
</feature>
<evidence type="ECO:0000256" key="1">
    <source>
        <dbReference type="SAM" id="SignalP"/>
    </source>
</evidence>
<comment type="caution">
    <text evidence="2">The sequence shown here is derived from an EMBL/GenBank/DDBJ whole genome shotgun (WGS) entry which is preliminary data.</text>
</comment>
<reference evidence="2 3" key="1">
    <citation type="journal article" date="2021" name="Nat. Commun.">
        <title>Genetic determinants of endophytism in the Arabidopsis root mycobiome.</title>
        <authorList>
            <person name="Mesny F."/>
            <person name="Miyauchi S."/>
            <person name="Thiergart T."/>
            <person name="Pickel B."/>
            <person name="Atanasova L."/>
            <person name="Karlsson M."/>
            <person name="Huettel B."/>
            <person name="Barry K.W."/>
            <person name="Haridas S."/>
            <person name="Chen C."/>
            <person name="Bauer D."/>
            <person name="Andreopoulos W."/>
            <person name="Pangilinan J."/>
            <person name="LaButti K."/>
            <person name="Riley R."/>
            <person name="Lipzen A."/>
            <person name="Clum A."/>
            <person name="Drula E."/>
            <person name="Henrissat B."/>
            <person name="Kohler A."/>
            <person name="Grigoriev I.V."/>
            <person name="Martin F.M."/>
            <person name="Hacquard S."/>
        </authorList>
    </citation>
    <scope>NUCLEOTIDE SEQUENCE [LARGE SCALE GENOMIC DNA]</scope>
    <source>
        <strain evidence="2 3">MPI-SDFR-AT-0080</strain>
    </source>
</reference>
<organism evidence="2 3">
    <name type="scientific">Macrophomina phaseolina</name>
    <dbReference type="NCBI Taxonomy" id="35725"/>
    <lineage>
        <taxon>Eukaryota</taxon>
        <taxon>Fungi</taxon>
        <taxon>Dikarya</taxon>
        <taxon>Ascomycota</taxon>
        <taxon>Pezizomycotina</taxon>
        <taxon>Dothideomycetes</taxon>
        <taxon>Dothideomycetes incertae sedis</taxon>
        <taxon>Botryosphaeriales</taxon>
        <taxon>Botryosphaeriaceae</taxon>
        <taxon>Macrophomina</taxon>
    </lineage>
</organism>